<keyword evidence="2" id="KW-1185">Reference proteome</keyword>
<gene>
    <name evidence="1" type="ORF">MRB53_034583</name>
</gene>
<protein>
    <submittedName>
        <fullName evidence="1">Uncharacterized protein</fullName>
    </submittedName>
</protein>
<evidence type="ECO:0000313" key="1">
    <source>
        <dbReference type="EMBL" id="KAJ8615211.1"/>
    </source>
</evidence>
<dbReference type="EMBL" id="CM056820">
    <property type="protein sequence ID" value="KAJ8615211.1"/>
    <property type="molecule type" value="Genomic_DNA"/>
</dbReference>
<sequence>MKPTDESQESDRKAVIKYPRESAAALNAQKVYRSCRTRRRLGDSAIAAEELWWQAIDYVKLNYRTTSLVDYLKPKPAQLRGCLASLNASKVQKVYKSYRTRRRLADSAVVAEELWWQANDYVRLNYSSISFFNYLKPESAPSRWNRVCVNASKVGKGLSKDEKAKKLAFQHWIEAIDPRHRYGHNLHHYYEEWCNGDAGQPFFYWLDIGDGRDVDIQECPRSLLRQQCIIYLGPQEREHYEYVPKDGRIIHKQTGELIDTTQGSEKGKWIFVMSTTRKLYAGQKKKGVFHHSSFLAGRATLAAGRFTAENGKLKAISACSGHFCPTEENLNAFLSYLEENGIKLDEIEIPSASNEDYYEDSNTVKDENVNEALAVSGMSHHQIPGEMTKDRPRADVPSKSVLQRFSSKKATSSYQLGCLLSSKWSTGAGPRIGCVGDYPLEVRVQALEFVNLSPRVPPTPFNFLEILSDIRKLDVSCLN</sequence>
<evidence type="ECO:0000313" key="2">
    <source>
        <dbReference type="Proteomes" id="UP001234297"/>
    </source>
</evidence>
<organism evidence="1 2">
    <name type="scientific">Persea americana</name>
    <name type="common">Avocado</name>
    <dbReference type="NCBI Taxonomy" id="3435"/>
    <lineage>
        <taxon>Eukaryota</taxon>
        <taxon>Viridiplantae</taxon>
        <taxon>Streptophyta</taxon>
        <taxon>Embryophyta</taxon>
        <taxon>Tracheophyta</taxon>
        <taxon>Spermatophyta</taxon>
        <taxon>Magnoliopsida</taxon>
        <taxon>Magnoliidae</taxon>
        <taxon>Laurales</taxon>
        <taxon>Lauraceae</taxon>
        <taxon>Persea</taxon>
    </lineage>
</organism>
<comment type="caution">
    <text evidence="1">The sequence shown here is derived from an EMBL/GenBank/DDBJ whole genome shotgun (WGS) entry which is preliminary data.</text>
</comment>
<name>A0ACC2K269_PERAE</name>
<dbReference type="Proteomes" id="UP001234297">
    <property type="component" value="Chromosome 12"/>
</dbReference>
<accession>A0ACC2K269</accession>
<proteinExistence type="predicted"/>
<reference evidence="1 2" key="1">
    <citation type="journal article" date="2022" name="Hortic Res">
        <title>A haplotype resolved chromosomal level avocado genome allows analysis of novel avocado genes.</title>
        <authorList>
            <person name="Nath O."/>
            <person name="Fletcher S.J."/>
            <person name="Hayward A."/>
            <person name="Shaw L.M."/>
            <person name="Masouleh A.K."/>
            <person name="Furtado A."/>
            <person name="Henry R.J."/>
            <person name="Mitter N."/>
        </authorList>
    </citation>
    <scope>NUCLEOTIDE SEQUENCE [LARGE SCALE GENOMIC DNA]</scope>
    <source>
        <strain evidence="2">cv. Hass</strain>
    </source>
</reference>